<organism evidence="2 3">
    <name type="scientific">Pseudoalteromonas marina</name>
    <dbReference type="NCBI Taxonomy" id="267375"/>
    <lineage>
        <taxon>Bacteria</taxon>
        <taxon>Pseudomonadati</taxon>
        <taxon>Pseudomonadota</taxon>
        <taxon>Gammaproteobacteria</taxon>
        <taxon>Alteromonadales</taxon>
        <taxon>Pseudoalteromonadaceae</taxon>
        <taxon>Pseudoalteromonas</taxon>
    </lineage>
</organism>
<name>A0ABT9FCS1_9GAMM</name>
<evidence type="ECO:0000313" key="2">
    <source>
        <dbReference type="EMBL" id="MDP2564580.1"/>
    </source>
</evidence>
<accession>A0ABT9FCS1</accession>
<reference evidence="2" key="1">
    <citation type="submission" date="2023-07" db="EMBL/GenBank/DDBJ databases">
        <title>Genome content predicts the carbon catabolic preferences of heterotrophic bacteria.</title>
        <authorList>
            <person name="Gralka M."/>
        </authorList>
    </citation>
    <scope>NUCLEOTIDE SEQUENCE</scope>
    <source>
        <strain evidence="2">4G09</strain>
    </source>
</reference>
<evidence type="ECO:0000313" key="3">
    <source>
        <dbReference type="Proteomes" id="UP001177212"/>
    </source>
</evidence>
<feature type="signal peptide" evidence="1">
    <location>
        <begin position="1"/>
        <end position="25"/>
    </location>
</feature>
<dbReference type="EMBL" id="JAUYVT010000005">
    <property type="protein sequence ID" value="MDP2564580.1"/>
    <property type="molecule type" value="Genomic_DNA"/>
</dbReference>
<comment type="caution">
    <text evidence="2">The sequence shown here is derived from an EMBL/GenBank/DDBJ whole genome shotgun (WGS) entry which is preliminary data.</text>
</comment>
<dbReference type="Proteomes" id="UP001177212">
    <property type="component" value="Unassembled WGS sequence"/>
</dbReference>
<dbReference type="RefSeq" id="WP_305471830.1">
    <property type="nucleotide sequence ID" value="NZ_JAUYVT010000005.1"/>
</dbReference>
<proteinExistence type="predicted"/>
<protein>
    <submittedName>
        <fullName evidence="2">Uncharacterized protein</fullName>
    </submittedName>
</protein>
<evidence type="ECO:0000256" key="1">
    <source>
        <dbReference type="SAM" id="SignalP"/>
    </source>
</evidence>
<feature type="chain" id="PRO_5046942533" evidence="1">
    <location>
        <begin position="26"/>
        <end position="140"/>
    </location>
</feature>
<sequence>MANNYQGPMKIVILFIFLFSPSVFADDCSFEHLRNDFITESAEIDAKQSFETKGVSFIAVANGLGPARPGFEHIQMTACIILKTRWDVLWVGADSGNCSAQIELEKQAIAYSRIFNEEMLELAKHSKNYNCANDLQNLLY</sequence>
<keyword evidence="1" id="KW-0732">Signal</keyword>
<keyword evidence="3" id="KW-1185">Reference proteome</keyword>
<gene>
    <name evidence="2" type="ORF">Q8W34_08035</name>
</gene>